<keyword evidence="2" id="KW-0378">Hydrolase</keyword>
<dbReference type="Pfam" id="PF02839">
    <property type="entry name" value="CBM_5_12"/>
    <property type="match status" value="1"/>
</dbReference>
<evidence type="ECO:0000256" key="2">
    <source>
        <dbReference type="ARBA" id="ARBA00022801"/>
    </source>
</evidence>
<evidence type="ECO:0000256" key="3">
    <source>
        <dbReference type="ARBA" id="ARBA00023326"/>
    </source>
</evidence>
<dbReference type="SMART" id="SM00060">
    <property type="entry name" value="FN3"/>
    <property type="match status" value="2"/>
</dbReference>
<organism evidence="6 8">
    <name type="scientific">Vagococcus xieshaowenii</name>
    <dbReference type="NCBI Taxonomy" id="2562451"/>
    <lineage>
        <taxon>Bacteria</taxon>
        <taxon>Bacillati</taxon>
        <taxon>Bacillota</taxon>
        <taxon>Bacilli</taxon>
        <taxon>Lactobacillales</taxon>
        <taxon>Enterococcaceae</taxon>
        <taxon>Vagococcus</taxon>
    </lineage>
</organism>
<dbReference type="Gene3D" id="2.60.40.10">
    <property type="entry name" value="Immunoglobulins"/>
    <property type="match status" value="2"/>
</dbReference>
<dbReference type="InterPro" id="IPR014756">
    <property type="entry name" value="Ig_E-set"/>
</dbReference>
<evidence type="ECO:0000313" key="6">
    <source>
        <dbReference type="EMBL" id="TFZ41977.1"/>
    </source>
</evidence>
<dbReference type="InterPro" id="IPR004302">
    <property type="entry name" value="Cellulose/chitin-bd_N"/>
</dbReference>
<dbReference type="InterPro" id="IPR036573">
    <property type="entry name" value="CBM_sf_5/12"/>
</dbReference>
<dbReference type="SUPFAM" id="SSF51055">
    <property type="entry name" value="Carbohydrate binding domain"/>
    <property type="match status" value="2"/>
</dbReference>
<feature type="domain" description="Fibronectin type-III" evidence="4">
    <location>
        <begin position="334"/>
        <end position="419"/>
    </location>
</feature>
<evidence type="ECO:0000313" key="7">
    <source>
        <dbReference type="Proteomes" id="UP000296883"/>
    </source>
</evidence>
<name>A0AAJ5EFL2_9ENTE</name>
<reference evidence="6 8" key="1">
    <citation type="submission" date="2019-03" db="EMBL/GenBank/DDBJ databases">
        <title>Vagococcus sp. was isolated fron gut of Carduelis flavirostris.</title>
        <authorList>
            <person name="Ge Y."/>
        </authorList>
    </citation>
    <scope>NUCLEOTIDE SEQUENCE [LARGE SCALE GENOMIC DNA]</scope>
    <source>
        <strain evidence="6 8">CF-210</strain>
    </source>
</reference>
<proteinExistence type="predicted"/>
<dbReference type="Proteomes" id="UP000296883">
    <property type="component" value="Chromosome"/>
</dbReference>
<dbReference type="PROSITE" id="PS50853">
    <property type="entry name" value="FN3"/>
    <property type="match status" value="2"/>
</dbReference>
<dbReference type="GO" id="GO:0030246">
    <property type="term" value="F:carbohydrate binding"/>
    <property type="evidence" value="ECO:0007669"/>
    <property type="project" value="InterPro"/>
</dbReference>
<dbReference type="Gene3D" id="2.70.50.50">
    <property type="entry name" value="chitin-binding protein cbp21"/>
    <property type="match status" value="1"/>
</dbReference>
<dbReference type="PANTHER" id="PTHR34823:SF1">
    <property type="entry name" value="CHITIN-BINDING TYPE-4 DOMAIN-CONTAINING PROTEIN"/>
    <property type="match status" value="1"/>
</dbReference>
<dbReference type="SMART" id="SM00495">
    <property type="entry name" value="ChtBD3"/>
    <property type="match status" value="2"/>
</dbReference>
<dbReference type="InterPro" id="IPR003610">
    <property type="entry name" value="CBM5/12"/>
</dbReference>
<dbReference type="PANTHER" id="PTHR34823">
    <property type="entry name" value="GLCNAC-BINDING PROTEIN A"/>
    <property type="match status" value="1"/>
</dbReference>
<dbReference type="Pfam" id="PF00041">
    <property type="entry name" value="fn3"/>
    <property type="match status" value="1"/>
</dbReference>
<dbReference type="GO" id="GO:0005576">
    <property type="term" value="C:extracellular region"/>
    <property type="evidence" value="ECO:0007669"/>
    <property type="project" value="InterPro"/>
</dbReference>
<dbReference type="GO" id="GO:0000272">
    <property type="term" value="P:polysaccharide catabolic process"/>
    <property type="evidence" value="ECO:0007669"/>
    <property type="project" value="UniProtKB-KW"/>
</dbReference>
<keyword evidence="7" id="KW-1185">Reference proteome</keyword>
<dbReference type="SUPFAM" id="SSF81296">
    <property type="entry name" value="E set domains"/>
    <property type="match status" value="1"/>
</dbReference>
<evidence type="ECO:0000313" key="8">
    <source>
        <dbReference type="Proteomes" id="UP000297725"/>
    </source>
</evidence>
<dbReference type="InterPro" id="IPR036116">
    <property type="entry name" value="FN3_sf"/>
</dbReference>
<dbReference type="InterPro" id="IPR051024">
    <property type="entry name" value="GlcNAc_Chitin_IntDeg"/>
</dbReference>
<dbReference type="GO" id="GO:0004553">
    <property type="term" value="F:hydrolase activity, hydrolyzing O-glycosyl compounds"/>
    <property type="evidence" value="ECO:0007669"/>
    <property type="project" value="InterPro"/>
</dbReference>
<dbReference type="CDD" id="cd21177">
    <property type="entry name" value="LPMO_AA10"/>
    <property type="match status" value="1"/>
</dbReference>
<dbReference type="InterPro" id="IPR003961">
    <property type="entry name" value="FN3_dom"/>
</dbReference>
<dbReference type="CDD" id="cd12215">
    <property type="entry name" value="ChiC_BD"/>
    <property type="match status" value="2"/>
</dbReference>
<protein>
    <submittedName>
        <fullName evidence="6">Carbohydrate-binding protein</fullName>
    </submittedName>
</protein>
<evidence type="ECO:0000259" key="4">
    <source>
        <dbReference type="PROSITE" id="PS50853"/>
    </source>
</evidence>
<dbReference type="CDD" id="cd00063">
    <property type="entry name" value="FN3"/>
    <property type="match status" value="2"/>
</dbReference>
<keyword evidence="1" id="KW-0732">Signal</keyword>
<dbReference type="InterPro" id="IPR013783">
    <property type="entry name" value="Ig-like_fold"/>
</dbReference>
<evidence type="ECO:0000256" key="1">
    <source>
        <dbReference type="ARBA" id="ARBA00022729"/>
    </source>
</evidence>
<dbReference type="SUPFAM" id="SSF49265">
    <property type="entry name" value="Fibronectin type III"/>
    <property type="match status" value="2"/>
</dbReference>
<keyword evidence="3" id="KW-0119">Carbohydrate metabolism</keyword>
<evidence type="ECO:0000313" key="5">
    <source>
        <dbReference type="EMBL" id="QCA29328.1"/>
    </source>
</evidence>
<reference evidence="5 7" key="2">
    <citation type="journal article" date="2020" name="Int. J. Syst. Evol. Microbiol.">
        <title>Vagococcus xieshaowenii sp. nov., isolated from snow finch (Montifringilla taczanowskii) cloacal content.</title>
        <authorList>
            <person name="Ge Y."/>
            <person name="Yang J."/>
            <person name="Lai X.H."/>
            <person name="Zhang G."/>
            <person name="Jin D."/>
            <person name="Lu S."/>
            <person name="Wang B."/>
            <person name="Huang Y."/>
            <person name="Huang Y."/>
            <person name="Ren Z."/>
            <person name="Zhang X."/>
            <person name="Xu J."/>
        </authorList>
    </citation>
    <scope>NUCLEOTIDE SEQUENCE [LARGE SCALE GENOMIC DNA]</scope>
    <source>
        <strain evidence="5">Personal::cf-49</strain>
        <strain evidence="7">personal::cf-49</strain>
    </source>
</reference>
<gene>
    <name evidence="6" type="ORF">E4031_04145</name>
    <name evidence="5" type="ORF">E4Z98_08360</name>
</gene>
<feature type="domain" description="Fibronectin type-III" evidence="4">
    <location>
        <begin position="241"/>
        <end position="324"/>
    </location>
</feature>
<dbReference type="AlphaFoldDB" id="A0AAJ5EFL2"/>
<dbReference type="EMBL" id="SRHU01000015">
    <property type="protein sequence ID" value="TFZ41977.1"/>
    <property type="molecule type" value="Genomic_DNA"/>
</dbReference>
<dbReference type="Pfam" id="PF03067">
    <property type="entry name" value="LPMO_10"/>
    <property type="match status" value="1"/>
</dbReference>
<keyword evidence="3" id="KW-0624">Polysaccharide degradation</keyword>
<dbReference type="SMR" id="A0AAJ5EFL2"/>
<dbReference type="EMBL" id="CP038865">
    <property type="protein sequence ID" value="QCA29328.1"/>
    <property type="molecule type" value="Genomic_DNA"/>
</dbReference>
<sequence>MLDYNILKGDGKMKLSKLLVSTAVLGGMIWASTDVVSAHGYIANPPSRAYQGSLEKNAIGWTAAQQKYGAAADNPQGLETGKGFGRNFGLSLLPSDIVQPAGTGFGPEDGKITSANDILGSQMAVQKENYWKSTTINTGDLDVTWHYTATHPTSRWSYYITKQNWNPNKTITRDDLELINDVQYDGSQANTYLTHTIKVPEDRKGYHVIVSAWDVADTGMAFYQTLDVNVDNDSVQTEVAKPKNLTVKFSESNRLGIQWENTNQDIKEFEVYRNNQLVGTSKTTEFIDEKLTADTSYSYTVVAINKDGKKSEHSQALVAKTLSEEESEQAAPTVPGYLHSMGVSETSVDLMWGAAIHETGISHYEIYRDGIMIAKSEKTQFTDNGLSSATSYRYTVRAVAVNGQVSEMSNILNVTTKEQETSEVDGTWDKTSIYTGGEVVTYKTGTYKAAWYTVNDIPDESDVWTLIDGTEEWSSKKAYQAKSVVQYNGQSYEAKFWTKGNIPGESTNWMLK</sequence>
<accession>A0AAJ5EFL2</accession>
<dbReference type="Proteomes" id="UP000297725">
    <property type="component" value="Unassembled WGS sequence"/>
</dbReference>
<dbReference type="Gene3D" id="2.10.10.20">
    <property type="entry name" value="Carbohydrate-binding module superfamily 5/12"/>
    <property type="match status" value="2"/>
</dbReference>